<feature type="region of interest" description="Disordered" evidence="1">
    <location>
        <begin position="28"/>
        <end position="53"/>
    </location>
</feature>
<dbReference type="EMBL" id="JANPWB010000008">
    <property type="protein sequence ID" value="KAJ1159765.1"/>
    <property type="molecule type" value="Genomic_DNA"/>
</dbReference>
<dbReference type="AlphaFoldDB" id="A0AAV7S6H2"/>
<proteinExistence type="predicted"/>
<evidence type="ECO:0000256" key="1">
    <source>
        <dbReference type="SAM" id="MobiDB-lite"/>
    </source>
</evidence>
<sequence length="108" mass="12585">MPRTAQHKEEPVRNTDDEPLCRCLQRNRKKPLPNCPELQQAKRKAVNDRASRTRRAAWRDVRIGDQVVVRDRHLGWKFRTPYEPGVWTCTMVTAAKGSGTVTRNVSWF</sequence>
<keyword evidence="3" id="KW-1185">Reference proteome</keyword>
<accession>A0AAV7S6H2</accession>
<reference evidence="2" key="1">
    <citation type="journal article" date="2022" name="bioRxiv">
        <title>Sequencing and chromosome-scale assembly of the giantPleurodeles waltlgenome.</title>
        <authorList>
            <person name="Brown T."/>
            <person name="Elewa A."/>
            <person name="Iarovenko S."/>
            <person name="Subramanian E."/>
            <person name="Araus A.J."/>
            <person name="Petzold A."/>
            <person name="Susuki M."/>
            <person name="Suzuki K.-i.T."/>
            <person name="Hayashi T."/>
            <person name="Toyoda A."/>
            <person name="Oliveira C."/>
            <person name="Osipova E."/>
            <person name="Leigh N.D."/>
            <person name="Simon A."/>
            <person name="Yun M.H."/>
        </authorList>
    </citation>
    <scope>NUCLEOTIDE SEQUENCE</scope>
    <source>
        <strain evidence="2">20211129_DDA</strain>
        <tissue evidence="2">Liver</tissue>
    </source>
</reference>
<name>A0AAV7S6H2_PLEWA</name>
<comment type="caution">
    <text evidence="2">The sequence shown here is derived from an EMBL/GenBank/DDBJ whole genome shotgun (WGS) entry which is preliminary data.</text>
</comment>
<protein>
    <submittedName>
        <fullName evidence="2">Uncharacterized protein</fullName>
    </submittedName>
</protein>
<evidence type="ECO:0000313" key="3">
    <source>
        <dbReference type="Proteomes" id="UP001066276"/>
    </source>
</evidence>
<dbReference type="Proteomes" id="UP001066276">
    <property type="component" value="Chromosome 4_2"/>
</dbReference>
<organism evidence="2 3">
    <name type="scientific">Pleurodeles waltl</name>
    <name type="common">Iberian ribbed newt</name>
    <dbReference type="NCBI Taxonomy" id="8319"/>
    <lineage>
        <taxon>Eukaryota</taxon>
        <taxon>Metazoa</taxon>
        <taxon>Chordata</taxon>
        <taxon>Craniata</taxon>
        <taxon>Vertebrata</taxon>
        <taxon>Euteleostomi</taxon>
        <taxon>Amphibia</taxon>
        <taxon>Batrachia</taxon>
        <taxon>Caudata</taxon>
        <taxon>Salamandroidea</taxon>
        <taxon>Salamandridae</taxon>
        <taxon>Pleurodelinae</taxon>
        <taxon>Pleurodeles</taxon>
    </lineage>
</organism>
<evidence type="ECO:0000313" key="2">
    <source>
        <dbReference type="EMBL" id="KAJ1159765.1"/>
    </source>
</evidence>
<gene>
    <name evidence="2" type="ORF">NDU88_000270</name>
</gene>